<dbReference type="Pfam" id="PF07715">
    <property type="entry name" value="Plug"/>
    <property type="match status" value="1"/>
</dbReference>
<feature type="domain" description="TonB-dependent receptor-like beta-barrel" evidence="13">
    <location>
        <begin position="207"/>
        <end position="612"/>
    </location>
</feature>
<comment type="subcellular location">
    <subcellularLocation>
        <location evidence="1 10">Cell outer membrane</location>
        <topology evidence="1 10">Multi-pass membrane protein</topology>
    </subcellularLocation>
</comment>
<evidence type="ECO:0000256" key="10">
    <source>
        <dbReference type="PROSITE-ProRule" id="PRU01360"/>
    </source>
</evidence>
<dbReference type="SUPFAM" id="SSF56935">
    <property type="entry name" value="Porins"/>
    <property type="match status" value="1"/>
</dbReference>
<evidence type="ECO:0000256" key="8">
    <source>
        <dbReference type="ARBA" id="ARBA00023136"/>
    </source>
</evidence>
<evidence type="ECO:0000256" key="7">
    <source>
        <dbReference type="ARBA" id="ARBA00023077"/>
    </source>
</evidence>
<dbReference type="GO" id="GO:0009279">
    <property type="term" value="C:cell outer membrane"/>
    <property type="evidence" value="ECO:0007669"/>
    <property type="project" value="UniProtKB-SubCell"/>
</dbReference>
<dbReference type="RefSeq" id="WP_123712092.1">
    <property type="nucleotide sequence ID" value="NZ_RKHR01000004.1"/>
</dbReference>
<dbReference type="InterPro" id="IPR012910">
    <property type="entry name" value="Plug_dom"/>
</dbReference>
<evidence type="ECO:0000256" key="5">
    <source>
        <dbReference type="ARBA" id="ARBA00022729"/>
    </source>
</evidence>
<evidence type="ECO:0000259" key="13">
    <source>
        <dbReference type="Pfam" id="PF00593"/>
    </source>
</evidence>
<keyword evidence="9 10" id="KW-0998">Cell outer membrane</keyword>
<dbReference type="InterPro" id="IPR000531">
    <property type="entry name" value="Beta-barrel_TonB"/>
</dbReference>
<evidence type="ECO:0000256" key="2">
    <source>
        <dbReference type="ARBA" id="ARBA00022448"/>
    </source>
</evidence>
<dbReference type="Proteomes" id="UP000275394">
    <property type="component" value="Unassembled WGS sequence"/>
</dbReference>
<keyword evidence="4 10" id="KW-0812">Transmembrane</keyword>
<gene>
    <name evidence="15" type="ORF">EDC56_1712</name>
</gene>
<evidence type="ECO:0000313" key="16">
    <source>
        <dbReference type="Proteomes" id="UP000275394"/>
    </source>
</evidence>
<evidence type="ECO:0000256" key="3">
    <source>
        <dbReference type="ARBA" id="ARBA00022452"/>
    </source>
</evidence>
<keyword evidence="7 11" id="KW-0798">TonB box</keyword>
<dbReference type="PROSITE" id="PS52016">
    <property type="entry name" value="TONB_DEPENDENT_REC_3"/>
    <property type="match status" value="1"/>
</dbReference>
<proteinExistence type="inferred from homology"/>
<keyword evidence="3 10" id="KW-1134">Transmembrane beta strand</keyword>
<keyword evidence="2 10" id="KW-0813">Transport</keyword>
<evidence type="ECO:0000256" key="4">
    <source>
        <dbReference type="ARBA" id="ARBA00022692"/>
    </source>
</evidence>
<keyword evidence="5 12" id="KW-0732">Signal</keyword>
<protein>
    <submittedName>
        <fullName evidence="15">Vitamin B12 transporter</fullName>
    </submittedName>
</protein>
<reference evidence="15 16" key="1">
    <citation type="submission" date="2018-11" db="EMBL/GenBank/DDBJ databases">
        <title>Genomic Encyclopedia of Type Strains, Phase IV (KMG-IV): sequencing the most valuable type-strain genomes for metagenomic binning, comparative biology and taxonomic classification.</title>
        <authorList>
            <person name="Goeker M."/>
        </authorList>
    </citation>
    <scope>NUCLEOTIDE SEQUENCE [LARGE SCALE GENOMIC DNA]</scope>
    <source>
        <strain evidence="15 16">DSM 100316</strain>
    </source>
</reference>
<dbReference type="Pfam" id="PF00593">
    <property type="entry name" value="TonB_dep_Rec_b-barrel"/>
    <property type="match status" value="1"/>
</dbReference>
<evidence type="ECO:0000256" key="9">
    <source>
        <dbReference type="ARBA" id="ARBA00023237"/>
    </source>
</evidence>
<dbReference type="InterPro" id="IPR037066">
    <property type="entry name" value="Plug_dom_sf"/>
</dbReference>
<evidence type="ECO:0000259" key="14">
    <source>
        <dbReference type="Pfam" id="PF07715"/>
    </source>
</evidence>
<evidence type="ECO:0000256" key="11">
    <source>
        <dbReference type="RuleBase" id="RU003357"/>
    </source>
</evidence>
<dbReference type="CDD" id="cd01347">
    <property type="entry name" value="ligand_gated_channel"/>
    <property type="match status" value="1"/>
</dbReference>
<evidence type="ECO:0000256" key="1">
    <source>
        <dbReference type="ARBA" id="ARBA00004571"/>
    </source>
</evidence>
<feature type="signal peptide" evidence="12">
    <location>
        <begin position="1"/>
        <end position="25"/>
    </location>
</feature>
<dbReference type="PANTHER" id="PTHR30069:SF53">
    <property type="entry name" value="COLICIN I RECEPTOR-RELATED"/>
    <property type="match status" value="1"/>
</dbReference>
<dbReference type="InterPro" id="IPR039426">
    <property type="entry name" value="TonB-dep_rcpt-like"/>
</dbReference>
<dbReference type="PANTHER" id="PTHR30069">
    <property type="entry name" value="TONB-DEPENDENT OUTER MEMBRANE RECEPTOR"/>
    <property type="match status" value="1"/>
</dbReference>
<evidence type="ECO:0000256" key="12">
    <source>
        <dbReference type="SAM" id="SignalP"/>
    </source>
</evidence>
<dbReference type="GO" id="GO:0006811">
    <property type="term" value="P:monoatomic ion transport"/>
    <property type="evidence" value="ECO:0007669"/>
    <property type="project" value="UniProtKB-KW"/>
</dbReference>
<dbReference type="EMBL" id="RKHR01000004">
    <property type="protein sequence ID" value="ROS01283.1"/>
    <property type="molecule type" value="Genomic_DNA"/>
</dbReference>
<evidence type="ECO:0000313" key="15">
    <source>
        <dbReference type="EMBL" id="ROS01283.1"/>
    </source>
</evidence>
<dbReference type="Gene3D" id="2.40.170.20">
    <property type="entry name" value="TonB-dependent receptor, beta-barrel domain"/>
    <property type="match status" value="1"/>
</dbReference>
<feature type="chain" id="PRO_5018050261" evidence="12">
    <location>
        <begin position="26"/>
        <end position="645"/>
    </location>
</feature>
<dbReference type="InterPro" id="IPR036942">
    <property type="entry name" value="Beta-barrel_TonB_sf"/>
</dbReference>
<dbReference type="GO" id="GO:0015889">
    <property type="term" value="P:cobalamin transport"/>
    <property type="evidence" value="ECO:0007669"/>
    <property type="project" value="TreeGrafter"/>
</dbReference>
<accession>A0A3N2DNA1</accession>
<dbReference type="Gene3D" id="2.170.130.10">
    <property type="entry name" value="TonB-dependent receptor, plug domain"/>
    <property type="match status" value="1"/>
</dbReference>
<dbReference type="AlphaFoldDB" id="A0A3N2DNA1"/>
<feature type="domain" description="TonB-dependent receptor plug" evidence="14">
    <location>
        <begin position="48"/>
        <end position="153"/>
    </location>
</feature>
<name>A0A3N2DNA1_9GAMM</name>
<keyword evidence="6" id="KW-0406">Ion transport</keyword>
<comment type="similarity">
    <text evidence="10 11">Belongs to the TonB-dependent receptor family.</text>
</comment>
<comment type="caution">
    <text evidence="15">The sequence shown here is derived from an EMBL/GenBank/DDBJ whole genome shotgun (WGS) entry which is preliminary data.</text>
</comment>
<dbReference type="OrthoDB" id="9764669at2"/>
<organism evidence="15 16">
    <name type="scientific">Sinobacterium caligoides</name>
    <dbReference type="NCBI Taxonomy" id="933926"/>
    <lineage>
        <taxon>Bacteria</taxon>
        <taxon>Pseudomonadati</taxon>
        <taxon>Pseudomonadota</taxon>
        <taxon>Gammaproteobacteria</taxon>
        <taxon>Cellvibrionales</taxon>
        <taxon>Spongiibacteraceae</taxon>
        <taxon>Sinobacterium</taxon>
    </lineage>
</organism>
<sequence length="645" mass="71441">MKHTLLALPLAIVSANALLANTTLASEAPEEIMEEMVVVGNRIATPISKVLAPVTVIDKDDINRRQPPSLGALLATTPGVNMVQSGSTGAQTALMIRGSKTAQSVVLLDGLRIGSATTGSTAYQYIDPESIDRVEIVRGARSSLYGADAVGGVIQLFTNDGTASEDYSKAIIKQSYGSHNTLSSVLGIKGQQDDTFYQLSASHHEGEGFDSTAEKGNGNDDKDAFRNTSITASLGKHFGENFTLKGSFYQSKGKSEYDINKPTDSKYNPLPTSTHINPYTDYLVQAASIKASLQATENWRTELVFGGSKDGNVSKDSFSEENNNVLALASKFNTQRYFASWLNEITITNQQRIIAGIDTQYDKIDTSDNYDKDNRYNNAVYAQYEVDFSRSQLSLSARSDDNSTYGRNNTGHAEFGFDLTDNINIVTSVGTAFRAPSFNDLYYPNDGGSKGNPDITPETSTNKEFSIRGDYDVVDWQVNLFHNNVDDLIEWGYNPETFYSQPENISKATLKGYELIATTEFYQWKLNANYTRLMAENDNTGKTLQNRPEHSADIDLSRTLNDWTFTIEQQIRSSSYSDRANNNELSGYGLTHLRLSYAINPEWQVTAALNNIFDKEYYTNADFYNINYNNDGFNTLLSVAYTPSW</sequence>
<keyword evidence="8 10" id="KW-0472">Membrane</keyword>
<evidence type="ECO:0000256" key="6">
    <source>
        <dbReference type="ARBA" id="ARBA00023065"/>
    </source>
</evidence>
<keyword evidence="16" id="KW-1185">Reference proteome</keyword>